<feature type="compositionally biased region" description="Basic and acidic residues" evidence="1">
    <location>
        <begin position="1241"/>
        <end position="1262"/>
    </location>
</feature>
<feature type="compositionally biased region" description="Basic and acidic residues" evidence="1">
    <location>
        <begin position="1471"/>
        <end position="1488"/>
    </location>
</feature>
<feature type="compositionally biased region" description="Basic and acidic residues" evidence="1">
    <location>
        <begin position="482"/>
        <end position="492"/>
    </location>
</feature>
<feature type="compositionally biased region" description="Basic and acidic residues" evidence="1">
    <location>
        <begin position="1920"/>
        <end position="1947"/>
    </location>
</feature>
<feature type="region of interest" description="Disordered" evidence="1">
    <location>
        <begin position="331"/>
        <end position="356"/>
    </location>
</feature>
<dbReference type="Ensembl" id="ENSGMOT00000031730.1">
    <property type="protein sequence ID" value="ENSGMOP00000026473.1"/>
    <property type="gene ID" value="ENSGMOG00000025627.1"/>
</dbReference>
<evidence type="ECO:0000256" key="1">
    <source>
        <dbReference type="SAM" id="MobiDB-lite"/>
    </source>
</evidence>
<proteinExistence type="predicted"/>
<dbReference type="InterPro" id="IPR052303">
    <property type="entry name" value="CEFIP"/>
</dbReference>
<evidence type="ECO:0000313" key="4">
    <source>
        <dbReference type="Proteomes" id="UP000694546"/>
    </source>
</evidence>
<evidence type="ECO:0000313" key="3">
    <source>
        <dbReference type="Ensembl" id="ENSGMOP00000026473.1"/>
    </source>
</evidence>
<feature type="region of interest" description="Disordered" evidence="1">
    <location>
        <begin position="284"/>
        <end position="317"/>
    </location>
</feature>
<reference evidence="3" key="1">
    <citation type="submission" date="2025-08" db="UniProtKB">
        <authorList>
            <consortium name="Ensembl"/>
        </authorList>
    </citation>
    <scope>IDENTIFICATION</scope>
</reference>
<gene>
    <name evidence="3" type="primary">c18h10orf71</name>
</gene>
<feature type="compositionally biased region" description="Polar residues" evidence="1">
    <location>
        <begin position="1972"/>
        <end position="1985"/>
    </location>
</feature>
<dbReference type="RefSeq" id="XP_030195519.1">
    <property type="nucleotide sequence ID" value="XM_030339659.1"/>
</dbReference>
<name>A0A8C5A4L6_GADMO</name>
<feature type="region of interest" description="Disordered" evidence="1">
    <location>
        <begin position="73"/>
        <end position="102"/>
    </location>
</feature>
<feature type="compositionally biased region" description="Low complexity" evidence="1">
    <location>
        <begin position="1670"/>
        <end position="1685"/>
    </location>
</feature>
<protein>
    <recommendedName>
        <fullName evidence="2">DUF4585 domain-containing protein</fullName>
    </recommendedName>
</protein>
<dbReference type="PANTHER" id="PTHR33775:SF2">
    <property type="entry name" value="CARDIAC-ENRICHED FHL2-INTERACTING PROTEIN"/>
    <property type="match status" value="1"/>
</dbReference>
<feature type="region of interest" description="Disordered" evidence="1">
    <location>
        <begin position="1589"/>
        <end position="1985"/>
    </location>
</feature>
<dbReference type="GeneTree" id="ENSGT00730000111333"/>
<keyword evidence="4" id="KW-1185">Reference proteome</keyword>
<feature type="compositionally biased region" description="Pro residues" evidence="1">
    <location>
        <begin position="297"/>
        <end position="317"/>
    </location>
</feature>
<organism evidence="3 4">
    <name type="scientific">Gadus morhua</name>
    <name type="common">Atlantic cod</name>
    <dbReference type="NCBI Taxonomy" id="8049"/>
    <lineage>
        <taxon>Eukaryota</taxon>
        <taxon>Metazoa</taxon>
        <taxon>Chordata</taxon>
        <taxon>Craniata</taxon>
        <taxon>Vertebrata</taxon>
        <taxon>Euteleostomi</taxon>
        <taxon>Actinopterygii</taxon>
        <taxon>Neopterygii</taxon>
        <taxon>Teleostei</taxon>
        <taxon>Neoteleostei</taxon>
        <taxon>Acanthomorphata</taxon>
        <taxon>Zeiogadaria</taxon>
        <taxon>Gadariae</taxon>
        <taxon>Gadiformes</taxon>
        <taxon>Gadoidei</taxon>
        <taxon>Gadidae</taxon>
        <taxon>Gadus</taxon>
    </lineage>
</organism>
<dbReference type="GO" id="GO:0070886">
    <property type="term" value="P:positive regulation of calcineurin-NFAT signaling cascade"/>
    <property type="evidence" value="ECO:0007669"/>
    <property type="project" value="TreeGrafter"/>
</dbReference>
<evidence type="ECO:0000259" key="2">
    <source>
        <dbReference type="Pfam" id="PF15232"/>
    </source>
</evidence>
<feature type="region of interest" description="Disordered" evidence="1">
    <location>
        <begin position="163"/>
        <end position="193"/>
    </location>
</feature>
<dbReference type="Proteomes" id="UP000694546">
    <property type="component" value="Chromosome 18"/>
</dbReference>
<dbReference type="GO" id="GO:0030018">
    <property type="term" value="C:Z disc"/>
    <property type="evidence" value="ECO:0007669"/>
    <property type="project" value="TreeGrafter"/>
</dbReference>
<feature type="compositionally biased region" description="Basic and acidic residues" evidence="1">
    <location>
        <begin position="1759"/>
        <end position="1783"/>
    </location>
</feature>
<dbReference type="Pfam" id="PF15232">
    <property type="entry name" value="DUF4585"/>
    <property type="match status" value="1"/>
</dbReference>
<feature type="compositionally biased region" description="Polar residues" evidence="1">
    <location>
        <begin position="1612"/>
        <end position="1626"/>
    </location>
</feature>
<feature type="compositionally biased region" description="Basic and acidic residues" evidence="1">
    <location>
        <begin position="1174"/>
        <end position="1184"/>
    </location>
</feature>
<feature type="region of interest" description="Disordered" evidence="1">
    <location>
        <begin position="473"/>
        <end position="511"/>
    </location>
</feature>
<sequence length="2135" mass="238306">MTCVEKRHLGQRAGSMLHHRFPNGFTELLMDEADREVSTLTDRAFRSLCVGDDAVYNDEFTYGFSPFNCHKPLVGTPRKTKSKESKKQAQSQHHGSNGGKDLQQSMTQVSSFLKALSATEKGCKGILDNSVEQDSNGESWDKSALRSIRMELSDFSSDYHDTLADGHFGQNGRHRNPSGDGSSKKSGKDASKVRIGKSTIQLRKLNIKNFFLHSEFSPFQMWRDINRFPFGREEIVTSIPSDKIPKWYDSPLYRELAEAHRIDIFHAEDSQTCLKALAKEPSRSAEGVEPCQRVEAGPPPIPATKPHPPPPPPKVPPKPKVLLAEMRCSSNTSEANAAPWRQNKSRSRSAVPVNLPNVIPPPQGRISKTIVESLRAESVVQVKQEAISVKVQAIEECCSAASTPFSICQLMTPLIPSRQPTETSEILQLALDLPLRPDSEARLGSETPIRREGYKSLASSILFNLKDNRKRVKSRYSPPKFRSSEMPDRDTQPPRVDNGGHTNMGSEGLASGLNTPAIFKEGWVSCSPVSKQANTPCVDAGKHDFCSPLSDDYLITNLLQTKREALGSRNLGEENYLAPVMQMKNHRSPMVIKKNYPSLNLYKKAFTADIGAGPPQAPQKALSVSPDNRRRLLKQTKEPLPDAPKGEAVNAALSPNIVQRLSPKIAADVKVPSPYKQEKESLAYKQHLPENTSSSETQSKDFAQFKAVNDKDASSHPLSTMDVINAARDAINAEKNKASHSSHIKNMISEPKRKLTKKNTDNSKEDIIEDRSVMDHHFHQNKTGGLNDIVSENTTVKRNPPPVPKRNFTKSDIIPTLEKLSDLTSPTDEYLIERDLCNAKNDYIPKYVSDSVRKDARKKHVFSARQNNYIKTQRHAEREDEQEEVHNECKNKVRIGLGKKEEMMRDSGHIINDLNALKELERARRGDVLDKARERRGSINIDEETKAKNDLISRELRNIKKGMLSMRGNTQAKRDMFTKKEQERNKQEGFPKLDNHVLNKAIINDNYDRAKMALEEVISERQKYKSLKEKDTDPLLAENTATEHDYAQSQEQRETVLQNFTADAKENQNGRMLALRDMELKERLGDLRDHNQIKHILSQTETRPGAGHQLCGMVPLPGINAVSGDLKKRLASNSNDLYNGIEQLNDARHIPDLELKNNLVRPKTSEENGKKLLKENKENLKTKDVPPVPPVPPRSKKGVTRKDEEDNIKESESAMDGTEEDFSIKDGPKDKRPSITDVNTDSEREEQNRETFNHKLGKKNEKTNSTVEGHPILPECVTSSELQTKNVSVSPREERRKEITYSQESLCSLGSPRKVKRKAPLRPDDVCPVEPLNQESIVLTEKTGTTNLITAEADQTTKAEVIPDQVAAIDIPINIVSPLVLVNGYNINQSPPDQASLSSKSSYFSVESAGHRNNDVYHSLENLTAGLEENDGEPINVLGNLNNDSVSTGTELVSVWERETEVCKPLLKTPGTEKEEADREVGRHRAGEGGEGGIESLISQQTKEKTINSTPMSPASTLSSPSLDIPALFIVKDNTFSNKPVKPVHLWLPKEHLNGSELCAINHVKKNLPPGSNTAIASSNHSQNIITSFAPGEVSPQNSPLNSLSPSSVSNDINLRRSQFGPTLTVPQEEDRNSGVSPLSDGVESWAADSRDDLTAETEAGEKVSKMPSERSGSPSSASGSQSGPSKPPPVLPKSEKALMKAMKLTTRRIKKEEGQKKPSQKSSSSSRKPRAVKHSADNPGNVQTEDKPSTTSRRHTEKRSQSINKEHAQNIEERYHPNESSRLHRHTKTKTEEAQYPQRAQGSDRLDRSQVVRSGYKAGTQDRKESSGRSVDRLPDVILTEREGRSSDRHHHPRDKPERRNYSSDRVISNVPVYKAQVSESRPAVDSQSKRSQSVDRHVRDHAERRASADMSVNTSEMPETRNQRIEKSIMEELQQRGRAKEKAGRGGDVTVKRSHSIDAYATEAPRPANLSRQSSYSGQQLSRQSSVEHTIVTQSIPMTQRKLLQDPDSGQYFFVDMPIQVKTKTFYDPETGNYLQLPVQPPEGAIPQAPTMEVLNTPMVLYHGFVPVPMTSISHKSVVQASQMEQDEFERRQNERSRQVYSNEGCPYLEPVYGQHDHMLGDFLGVEELDCAS</sequence>
<feature type="compositionally biased region" description="Basic and acidic residues" evidence="1">
    <location>
        <begin position="1649"/>
        <end position="1669"/>
    </location>
</feature>
<reference evidence="3" key="2">
    <citation type="submission" date="2025-09" db="UniProtKB">
        <authorList>
            <consortium name="Ensembl"/>
        </authorList>
    </citation>
    <scope>IDENTIFICATION</scope>
</reference>
<dbReference type="PANTHER" id="PTHR33775">
    <property type="entry name" value="CARDIAC-ENRICHED FHL2-INTERACTING PROTEIN-RELATED"/>
    <property type="match status" value="1"/>
</dbReference>
<dbReference type="GeneID" id="115530853"/>
<feature type="compositionally biased region" description="Basic and acidic residues" evidence="1">
    <location>
        <begin position="1222"/>
        <end position="1234"/>
    </location>
</feature>
<feature type="region of interest" description="Disordered" evidence="1">
    <location>
        <begin position="1470"/>
        <end position="1493"/>
    </location>
</feature>
<feature type="compositionally biased region" description="Basic and acidic residues" evidence="1">
    <location>
        <begin position="1821"/>
        <end position="1848"/>
    </location>
</feature>
<accession>A0A8C5A4L6</accession>
<feature type="region of interest" description="Disordered" evidence="1">
    <location>
        <begin position="1174"/>
        <end position="1271"/>
    </location>
</feature>
<feature type="compositionally biased region" description="Low complexity" evidence="1">
    <location>
        <begin position="1594"/>
        <end position="1611"/>
    </location>
</feature>
<dbReference type="OrthoDB" id="8945866at2759"/>
<feature type="domain" description="DUF4585" evidence="2">
    <location>
        <begin position="1998"/>
        <end position="2069"/>
    </location>
</feature>
<feature type="compositionally biased region" description="Basic and acidic residues" evidence="1">
    <location>
        <begin position="1894"/>
        <end position="1909"/>
    </location>
</feature>
<dbReference type="OMA" id="HRMGSML"/>
<dbReference type="InterPro" id="IPR027838">
    <property type="entry name" value="DUF4585"/>
</dbReference>
<feature type="compositionally biased region" description="Basic and acidic residues" evidence="1">
    <location>
        <begin position="182"/>
        <end position="192"/>
    </location>
</feature>
<feature type="compositionally biased region" description="Basic and acidic residues" evidence="1">
    <location>
        <begin position="1200"/>
        <end position="1212"/>
    </location>
</feature>